<dbReference type="InterPro" id="IPR008949">
    <property type="entry name" value="Isoprenoid_synthase_dom_sf"/>
</dbReference>
<gene>
    <name evidence="5" type="ORF">RI543_002881</name>
</gene>
<dbReference type="CDD" id="cd00685">
    <property type="entry name" value="Trans_IPPS_HT"/>
    <property type="match status" value="1"/>
</dbReference>
<accession>A0AAN7ZSF5</accession>
<organism evidence="5 6">
    <name type="scientific">Arxiozyma heterogenica</name>
    <dbReference type="NCBI Taxonomy" id="278026"/>
    <lineage>
        <taxon>Eukaryota</taxon>
        <taxon>Fungi</taxon>
        <taxon>Dikarya</taxon>
        <taxon>Ascomycota</taxon>
        <taxon>Saccharomycotina</taxon>
        <taxon>Saccharomycetes</taxon>
        <taxon>Saccharomycetales</taxon>
        <taxon>Saccharomycetaceae</taxon>
        <taxon>Arxiozyma</taxon>
    </lineage>
</organism>
<dbReference type="Gene3D" id="1.10.600.10">
    <property type="entry name" value="Farnesyl Diphosphate Synthase"/>
    <property type="match status" value="1"/>
</dbReference>
<keyword evidence="2" id="KW-0479">Metal-binding</keyword>
<comment type="caution">
    <text evidence="5">The sequence shown here is derived from an EMBL/GenBank/DDBJ whole genome shotgun (WGS) entry which is preliminary data.</text>
</comment>
<evidence type="ECO:0000313" key="6">
    <source>
        <dbReference type="Proteomes" id="UP001306508"/>
    </source>
</evidence>
<dbReference type="SUPFAM" id="SSF48576">
    <property type="entry name" value="Terpenoid synthases"/>
    <property type="match status" value="1"/>
</dbReference>
<evidence type="ECO:0000256" key="4">
    <source>
        <dbReference type="RuleBase" id="RU004466"/>
    </source>
</evidence>
<dbReference type="GO" id="GO:0008299">
    <property type="term" value="P:isoprenoid biosynthetic process"/>
    <property type="evidence" value="ECO:0007669"/>
    <property type="project" value="InterPro"/>
</dbReference>
<dbReference type="GO" id="GO:0004659">
    <property type="term" value="F:prenyltransferase activity"/>
    <property type="evidence" value="ECO:0007669"/>
    <property type="project" value="InterPro"/>
</dbReference>
<evidence type="ECO:0000313" key="5">
    <source>
        <dbReference type="EMBL" id="KAK5779759.1"/>
    </source>
</evidence>
<dbReference type="PROSITE" id="PS00723">
    <property type="entry name" value="POLYPRENYL_SYNTHASE_1"/>
    <property type="match status" value="1"/>
</dbReference>
<dbReference type="GO" id="GO:0046872">
    <property type="term" value="F:metal ion binding"/>
    <property type="evidence" value="ECO:0007669"/>
    <property type="project" value="UniProtKB-KW"/>
</dbReference>
<evidence type="ECO:0000256" key="3">
    <source>
        <dbReference type="ARBA" id="ARBA00022842"/>
    </source>
</evidence>
<comment type="similarity">
    <text evidence="4">Belongs to the FPP/GGPP synthase family.</text>
</comment>
<protein>
    <recommendedName>
        <fullName evidence="7">Geranylgeranyl pyrophosphate synthase</fullName>
    </recommendedName>
</protein>
<name>A0AAN7ZSF5_9SACH</name>
<dbReference type="PANTHER" id="PTHR12001:SF44">
    <property type="entry name" value="GERANYLGERANYL PYROPHOSPHATE SYNTHASE"/>
    <property type="match status" value="1"/>
</dbReference>
<evidence type="ECO:0000256" key="1">
    <source>
        <dbReference type="ARBA" id="ARBA00022679"/>
    </source>
</evidence>
<dbReference type="AlphaFoldDB" id="A0AAN7ZSF5"/>
<dbReference type="PANTHER" id="PTHR12001">
    <property type="entry name" value="GERANYLGERANYL PYROPHOSPHATE SYNTHASE"/>
    <property type="match status" value="1"/>
</dbReference>
<dbReference type="InterPro" id="IPR000092">
    <property type="entry name" value="Polyprenyl_synt"/>
</dbReference>
<sequence>MDPLVIKSFIDNPQRWDATNESILKKPFLHISQQRGKKFRTRLIDIFNQIYQLPDQVLTTLSQIIEILHNASLMIDDIEDNSLLRRGVKTSHLVYGIPMTINSANYMYFVAMNLIPKLIIQNNKNVNTNVNMNINGKSLSTNHIQIQLYRIFNEEICNLHRGQGMDIYWRDANVIPTEEMYMNMVINKTGGLFRLTIRLMETLFTFYTGHNIENSMIPICELLGIIYQIRDDCLNLSDETMTMNKGFAEDITEGKLSFPIIHGLNYEKMNISEKNRFLHNTIISKTSNIDVKLKVVKFLKDESESLDYSKDTIKNLTIILKKQLQTFSTKYYESNISNDQDFLSPLYSIIDYLSSF</sequence>
<dbReference type="SFLD" id="SFLDS00005">
    <property type="entry name" value="Isoprenoid_Synthase_Type_I"/>
    <property type="match status" value="1"/>
</dbReference>
<dbReference type="EMBL" id="JAWIZZ010000046">
    <property type="protein sequence ID" value="KAK5779759.1"/>
    <property type="molecule type" value="Genomic_DNA"/>
</dbReference>
<keyword evidence="1 4" id="KW-0808">Transferase</keyword>
<reference evidence="6" key="1">
    <citation type="submission" date="2023-07" db="EMBL/GenBank/DDBJ databases">
        <title>A draft genome of Kazachstania heterogenica Y-27499.</title>
        <authorList>
            <person name="Donic C."/>
            <person name="Kralova J.S."/>
            <person name="Fidel L."/>
            <person name="Ben-Dor S."/>
            <person name="Jung S."/>
        </authorList>
    </citation>
    <scope>NUCLEOTIDE SEQUENCE [LARGE SCALE GENOMIC DNA]</scope>
    <source>
        <strain evidence="6">Y27499</strain>
    </source>
</reference>
<proteinExistence type="inferred from homology"/>
<evidence type="ECO:0008006" key="7">
    <source>
        <dbReference type="Google" id="ProtNLM"/>
    </source>
</evidence>
<keyword evidence="6" id="KW-1185">Reference proteome</keyword>
<dbReference type="Pfam" id="PF00348">
    <property type="entry name" value="polyprenyl_synt"/>
    <property type="match status" value="1"/>
</dbReference>
<dbReference type="Proteomes" id="UP001306508">
    <property type="component" value="Unassembled WGS sequence"/>
</dbReference>
<evidence type="ECO:0000256" key="2">
    <source>
        <dbReference type="ARBA" id="ARBA00022723"/>
    </source>
</evidence>
<dbReference type="InterPro" id="IPR033749">
    <property type="entry name" value="Polyprenyl_synt_CS"/>
</dbReference>
<keyword evidence="3" id="KW-0460">Magnesium</keyword>